<proteinExistence type="predicted"/>
<name>A0AAN8EV26_TRICO</name>
<reference evidence="2 3" key="1">
    <citation type="submission" date="2019-10" db="EMBL/GenBank/DDBJ databases">
        <title>Assembly and Annotation for the nematode Trichostrongylus colubriformis.</title>
        <authorList>
            <person name="Martin J."/>
        </authorList>
    </citation>
    <scope>NUCLEOTIDE SEQUENCE [LARGE SCALE GENOMIC DNA]</scope>
    <source>
        <strain evidence="2">G859</strain>
        <tissue evidence="2">Whole worm</tissue>
    </source>
</reference>
<dbReference type="AlphaFoldDB" id="A0AAN8EV26"/>
<feature type="non-terminal residue" evidence="2">
    <location>
        <position position="1"/>
    </location>
</feature>
<feature type="compositionally biased region" description="Basic and acidic residues" evidence="1">
    <location>
        <begin position="47"/>
        <end position="56"/>
    </location>
</feature>
<sequence length="93" mass="10521">DWMQGELYDRLVPKFALIGLHPCDRQLRPKNSSDDDDASVVNATAEPTERVKRPETIGEEELVSDGSFEHSTSDVDYMDAVDEKRSSRCIYVS</sequence>
<organism evidence="2 3">
    <name type="scientific">Trichostrongylus colubriformis</name>
    <name type="common">Black scour worm</name>
    <dbReference type="NCBI Taxonomy" id="6319"/>
    <lineage>
        <taxon>Eukaryota</taxon>
        <taxon>Metazoa</taxon>
        <taxon>Ecdysozoa</taxon>
        <taxon>Nematoda</taxon>
        <taxon>Chromadorea</taxon>
        <taxon>Rhabditida</taxon>
        <taxon>Rhabditina</taxon>
        <taxon>Rhabditomorpha</taxon>
        <taxon>Strongyloidea</taxon>
        <taxon>Trichostrongylidae</taxon>
        <taxon>Trichostrongylus</taxon>
    </lineage>
</organism>
<evidence type="ECO:0000256" key="1">
    <source>
        <dbReference type="SAM" id="MobiDB-lite"/>
    </source>
</evidence>
<protein>
    <submittedName>
        <fullName evidence="2">Uncharacterized protein</fullName>
    </submittedName>
</protein>
<accession>A0AAN8EV26</accession>
<feature type="region of interest" description="Disordered" evidence="1">
    <location>
        <begin position="26"/>
        <end position="75"/>
    </location>
</feature>
<keyword evidence="3" id="KW-1185">Reference proteome</keyword>
<dbReference type="EMBL" id="WIXE01020997">
    <property type="protein sequence ID" value="KAK5968796.1"/>
    <property type="molecule type" value="Genomic_DNA"/>
</dbReference>
<comment type="caution">
    <text evidence="2">The sequence shown here is derived from an EMBL/GenBank/DDBJ whole genome shotgun (WGS) entry which is preliminary data.</text>
</comment>
<evidence type="ECO:0000313" key="2">
    <source>
        <dbReference type="EMBL" id="KAK5968796.1"/>
    </source>
</evidence>
<dbReference type="Proteomes" id="UP001331761">
    <property type="component" value="Unassembled WGS sequence"/>
</dbReference>
<evidence type="ECO:0000313" key="3">
    <source>
        <dbReference type="Proteomes" id="UP001331761"/>
    </source>
</evidence>
<gene>
    <name evidence="2" type="ORF">GCK32_021363</name>
</gene>